<accession>A0A1J4JAX3</accession>
<feature type="region of interest" description="Disordered" evidence="2">
    <location>
        <begin position="549"/>
        <end position="650"/>
    </location>
</feature>
<feature type="compositionally biased region" description="Low complexity" evidence="2">
    <location>
        <begin position="81"/>
        <end position="97"/>
    </location>
</feature>
<keyword evidence="4" id="KW-1185">Reference proteome</keyword>
<feature type="coiled-coil region" evidence="1">
    <location>
        <begin position="354"/>
        <end position="407"/>
    </location>
</feature>
<protein>
    <submittedName>
        <fullName evidence="3">Uncharacterized protein</fullName>
    </submittedName>
</protein>
<reference evidence="3" key="1">
    <citation type="submission" date="2016-10" db="EMBL/GenBank/DDBJ databases">
        <authorList>
            <person name="Benchimol M."/>
            <person name="Almeida L.G."/>
            <person name="Vasconcelos A.T."/>
            <person name="Perreira-Neves A."/>
            <person name="Rosa I.A."/>
            <person name="Tasca T."/>
            <person name="Bogo M.R."/>
            <person name="de Souza W."/>
        </authorList>
    </citation>
    <scope>NUCLEOTIDE SEQUENCE [LARGE SCALE GENOMIC DNA]</scope>
    <source>
        <strain evidence="3">K</strain>
    </source>
</reference>
<comment type="caution">
    <text evidence="3">The sequence shown here is derived from an EMBL/GenBank/DDBJ whole genome shotgun (WGS) entry which is preliminary data.</text>
</comment>
<organism evidence="3 4">
    <name type="scientific">Tritrichomonas foetus</name>
    <dbReference type="NCBI Taxonomy" id="1144522"/>
    <lineage>
        <taxon>Eukaryota</taxon>
        <taxon>Metamonada</taxon>
        <taxon>Parabasalia</taxon>
        <taxon>Tritrichomonadida</taxon>
        <taxon>Tritrichomonadidae</taxon>
        <taxon>Tritrichomonas</taxon>
    </lineage>
</organism>
<dbReference type="Proteomes" id="UP000179807">
    <property type="component" value="Unassembled WGS sequence"/>
</dbReference>
<feature type="compositionally biased region" description="Low complexity" evidence="2">
    <location>
        <begin position="109"/>
        <end position="161"/>
    </location>
</feature>
<dbReference type="RefSeq" id="XP_068347718.1">
    <property type="nucleotide sequence ID" value="XM_068512510.1"/>
</dbReference>
<proteinExistence type="predicted"/>
<feature type="compositionally biased region" description="Low complexity" evidence="2">
    <location>
        <begin position="40"/>
        <end position="51"/>
    </location>
</feature>
<gene>
    <name evidence="3" type="ORF">TRFO_39215</name>
</gene>
<dbReference type="PANTHER" id="PTHR47026">
    <property type="entry name" value="PIGMENTOSA GTPASE REGULATOR-LIKE PROTEIN, PUTATIVE-RELATED"/>
    <property type="match status" value="1"/>
</dbReference>
<feature type="compositionally biased region" description="Polar residues" evidence="2">
    <location>
        <begin position="98"/>
        <end position="108"/>
    </location>
</feature>
<evidence type="ECO:0000256" key="2">
    <source>
        <dbReference type="SAM" id="MobiDB-lite"/>
    </source>
</evidence>
<feature type="compositionally biased region" description="Basic and acidic residues" evidence="2">
    <location>
        <begin position="612"/>
        <end position="632"/>
    </location>
</feature>
<dbReference type="AlphaFoldDB" id="A0A1J4JAX3"/>
<feature type="region of interest" description="Disordered" evidence="2">
    <location>
        <begin position="1"/>
        <end position="207"/>
    </location>
</feature>
<feature type="compositionally biased region" description="Basic and acidic residues" evidence="2">
    <location>
        <begin position="1"/>
        <end position="17"/>
    </location>
</feature>
<sequence length="650" mass="73751">MSREDASLFPTELKDPQVETSKLPPLNPSAKKVADENNENIENSNNCQNNEPATNEDGEQPINIEDNTNQLIDQITGQARSNHTSNNNSQKSSNINSPIHSNASSKRPSAQQSNIQSQENSNKNTSENSPINSPLHSHSNSPSDSHSNSHSNSPLNSPSASQNHSGANSSPSTPLSNRSSKTASLSSNRSNSRSCNASPSLSYSYNSSVRIPKTSLSHQRRVNGRLPPKKLTYNQEMNKIPTDILYNPYVTKRLNIFPLRNTKPPRAAMSHVNYRNRSVPPMDDLTNTLLNDEKPENEPTIEELKNSANILRQMEKDLIEKSQYPEAKKVANAYERVSMDIKMKSNFYETKSGLEELIAKRNELLALADSIKSDWNEKITEQQNNTIKHVNEMKAQHQEQIKQFDSEIPEELTPLFKRNSVTYLNLRSKEKYLAFNRHFDEAEGIKVQADKIEEMEREANFEKMFDYYRNKKEKLIQLQQLTISNYLNYSDSRKAEMETYRDKSIQGALNRAANIDKQIKRICEKKGIKQKSLNLDIVDEERIKLIKEKEQDDPIPRRRVNTSIAQDRQTNSDNNISSSTPLLNTPNVESENENADDQNNSHSNNENENEENIGKEENKLNEEGVEKSDKDISNSLSSKSSSSDENQNLT</sequence>
<dbReference type="PANTHER" id="PTHR47026:SF2">
    <property type="entry name" value="FLAGELLAR ASSOCIATED PROTEIN"/>
    <property type="match status" value="1"/>
</dbReference>
<feature type="compositionally biased region" description="Polar residues" evidence="2">
    <location>
        <begin position="65"/>
        <end position="80"/>
    </location>
</feature>
<evidence type="ECO:0000313" key="4">
    <source>
        <dbReference type="Proteomes" id="UP000179807"/>
    </source>
</evidence>
<dbReference type="GeneID" id="94847214"/>
<evidence type="ECO:0000256" key="1">
    <source>
        <dbReference type="SAM" id="Coils"/>
    </source>
</evidence>
<feature type="compositionally biased region" description="Low complexity" evidence="2">
    <location>
        <begin position="633"/>
        <end position="644"/>
    </location>
</feature>
<feature type="compositionally biased region" description="Polar residues" evidence="2">
    <location>
        <begin position="561"/>
        <end position="589"/>
    </location>
</feature>
<keyword evidence="1" id="KW-0175">Coiled coil</keyword>
<dbReference type="OrthoDB" id="10622770at2759"/>
<evidence type="ECO:0000313" key="3">
    <source>
        <dbReference type="EMBL" id="OHS94581.1"/>
    </source>
</evidence>
<dbReference type="EMBL" id="MLAK01001305">
    <property type="protein sequence ID" value="OHS94581.1"/>
    <property type="molecule type" value="Genomic_DNA"/>
</dbReference>
<feature type="compositionally biased region" description="Low complexity" evidence="2">
    <location>
        <begin position="168"/>
        <end position="207"/>
    </location>
</feature>
<dbReference type="VEuPathDB" id="TrichDB:TRFO_39215"/>
<name>A0A1J4JAX3_9EUKA</name>